<gene>
    <name evidence="3" type="ORF">SNE40_000381</name>
</gene>
<name>A0AAN8KDR3_PATCE</name>
<dbReference type="GO" id="GO:0005507">
    <property type="term" value="F:copper ion binding"/>
    <property type="evidence" value="ECO:0007669"/>
    <property type="project" value="TreeGrafter"/>
</dbReference>
<evidence type="ECO:0000256" key="1">
    <source>
        <dbReference type="ARBA" id="ARBA00010169"/>
    </source>
</evidence>
<organism evidence="3 4">
    <name type="scientific">Patella caerulea</name>
    <name type="common">Rayed Mediterranean limpet</name>
    <dbReference type="NCBI Taxonomy" id="87958"/>
    <lineage>
        <taxon>Eukaryota</taxon>
        <taxon>Metazoa</taxon>
        <taxon>Spiralia</taxon>
        <taxon>Lophotrochozoa</taxon>
        <taxon>Mollusca</taxon>
        <taxon>Gastropoda</taxon>
        <taxon>Patellogastropoda</taxon>
        <taxon>Patelloidea</taxon>
        <taxon>Patellidae</taxon>
        <taxon>Patella</taxon>
    </lineage>
</organism>
<dbReference type="EMBL" id="JAZGQO010000001">
    <property type="protein sequence ID" value="KAK6194840.1"/>
    <property type="molecule type" value="Genomic_DNA"/>
</dbReference>
<evidence type="ECO:0000313" key="3">
    <source>
        <dbReference type="EMBL" id="KAK6194840.1"/>
    </source>
</evidence>
<evidence type="ECO:0000313" key="4">
    <source>
        <dbReference type="Proteomes" id="UP001347796"/>
    </source>
</evidence>
<keyword evidence="4" id="KW-1185">Reference proteome</keyword>
<sequence length="173" mass="19489">MIGACTLLERNLPGYRSSRTCVLLVLVVIPVSSVYFMPLLLNLFRRGYSKMAENYVSGTHSMAFITVPDMEVAKKLSHGIVKEKLAACVNIIPGITSVYEWENEINEDKELLLMVKTHTSKVDSLSEYVRKNHPYDVAEVISSKIDNGNPPYLKWISDIVMSSDVKKMKTEDS</sequence>
<evidence type="ECO:0000256" key="2">
    <source>
        <dbReference type="SAM" id="Phobius"/>
    </source>
</evidence>
<keyword evidence="2" id="KW-1133">Transmembrane helix</keyword>
<dbReference type="Gene3D" id="3.30.70.120">
    <property type="match status" value="1"/>
</dbReference>
<dbReference type="GO" id="GO:0010038">
    <property type="term" value="P:response to metal ion"/>
    <property type="evidence" value="ECO:0007669"/>
    <property type="project" value="InterPro"/>
</dbReference>
<dbReference type="PANTHER" id="PTHR23419:SF8">
    <property type="entry name" value="FI09726P"/>
    <property type="match status" value="1"/>
</dbReference>
<proteinExistence type="inferred from homology"/>
<dbReference type="InterPro" id="IPR015867">
    <property type="entry name" value="N-reg_PII/ATP_PRibTrfase_C"/>
</dbReference>
<dbReference type="Pfam" id="PF03091">
    <property type="entry name" value="CutA1"/>
    <property type="match status" value="1"/>
</dbReference>
<dbReference type="PANTHER" id="PTHR23419">
    <property type="entry name" value="DIVALENT CATION TOLERANCE CUTA-RELATED"/>
    <property type="match status" value="1"/>
</dbReference>
<feature type="transmembrane region" description="Helical" evidence="2">
    <location>
        <begin position="22"/>
        <end position="44"/>
    </location>
</feature>
<keyword evidence="2" id="KW-0812">Transmembrane</keyword>
<dbReference type="AlphaFoldDB" id="A0AAN8KDR3"/>
<comment type="caution">
    <text evidence="3">The sequence shown here is derived from an EMBL/GenBank/DDBJ whole genome shotgun (WGS) entry which is preliminary data.</text>
</comment>
<reference evidence="3 4" key="1">
    <citation type="submission" date="2024-01" db="EMBL/GenBank/DDBJ databases">
        <title>The genome of the rayed Mediterranean limpet Patella caerulea (Linnaeus, 1758).</title>
        <authorList>
            <person name="Anh-Thu Weber A."/>
            <person name="Halstead-Nussloch G."/>
        </authorList>
    </citation>
    <scope>NUCLEOTIDE SEQUENCE [LARGE SCALE GENOMIC DNA]</scope>
    <source>
        <strain evidence="3">AATW-2023a</strain>
        <tissue evidence="3">Whole specimen</tissue>
    </source>
</reference>
<dbReference type="InterPro" id="IPR004323">
    <property type="entry name" value="Ion_tolerance_CutA"/>
</dbReference>
<dbReference type="Proteomes" id="UP001347796">
    <property type="component" value="Unassembled WGS sequence"/>
</dbReference>
<dbReference type="SUPFAM" id="SSF54913">
    <property type="entry name" value="GlnB-like"/>
    <property type="match status" value="1"/>
</dbReference>
<accession>A0AAN8KDR3</accession>
<dbReference type="InterPro" id="IPR011322">
    <property type="entry name" value="N-reg_PII-like_a/b"/>
</dbReference>
<protein>
    <submittedName>
        <fullName evidence="3">Uncharacterized protein</fullName>
    </submittedName>
</protein>
<comment type="similarity">
    <text evidence="1">Belongs to the CutA family.</text>
</comment>
<keyword evidence="2" id="KW-0472">Membrane</keyword>